<organism evidence="1 2">
    <name type="scientific">Mycena metata</name>
    <dbReference type="NCBI Taxonomy" id="1033252"/>
    <lineage>
        <taxon>Eukaryota</taxon>
        <taxon>Fungi</taxon>
        <taxon>Dikarya</taxon>
        <taxon>Basidiomycota</taxon>
        <taxon>Agaricomycotina</taxon>
        <taxon>Agaricomycetes</taxon>
        <taxon>Agaricomycetidae</taxon>
        <taxon>Agaricales</taxon>
        <taxon>Marasmiineae</taxon>
        <taxon>Mycenaceae</taxon>
        <taxon>Mycena</taxon>
    </lineage>
</organism>
<gene>
    <name evidence="1" type="ORF">B0H16DRAFT_1450100</name>
</gene>
<dbReference type="AlphaFoldDB" id="A0AAD7K005"/>
<dbReference type="EMBL" id="JARKIB010000010">
    <property type="protein sequence ID" value="KAJ7775459.1"/>
    <property type="molecule type" value="Genomic_DNA"/>
</dbReference>
<keyword evidence="2" id="KW-1185">Reference proteome</keyword>
<comment type="caution">
    <text evidence="1">The sequence shown here is derived from an EMBL/GenBank/DDBJ whole genome shotgun (WGS) entry which is preliminary data.</text>
</comment>
<protein>
    <submittedName>
        <fullName evidence="1">Uncharacterized protein</fullName>
    </submittedName>
</protein>
<evidence type="ECO:0000313" key="1">
    <source>
        <dbReference type="EMBL" id="KAJ7775459.1"/>
    </source>
</evidence>
<dbReference type="Proteomes" id="UP001215598">
    <property type="component" value="Unassembled WGS sequence"/>
</dbReference>
<sequence>MNGLCKLEDGWYPGFWLEVRGVRPDSECLMLLILYVLIYGLFGCQSVGGTPYSAGGIGHTQNSLVLHQLCLGYSQPAFADSLHDLTFGPAPDTHLCLNSGVGAEFPALVFHKQASNLCLNLGQVEAKLRQK</sequence>
<proteinExistence type="predicted"/>
<accession>A0AAD7K005</accession>
<reference evidence="1" key="1">
    <citation type="submission" date="2023-03" db="EMBL/GenBank/DDBJ databases">
        <title>Massive genome expansion in bonnet fungi (Mycena s.s.) driven by repeated elements and novel gene families across ecological guilds.</title>
        <authorList>
            <consortium name="Lawrence Berkeley National Laboratory"/>
            <person name="Harder C.B."/>
            <person name="Miyauchi S."/>
            <person name="Viragh M."/>
            <person name="Kuo A."/>
            <person name="Thoen E."/>
            <person name="Andreopoulos B."/>
            <person name="Lu D."/>
            <person name="Skrede I."/>
            <person name="Drula E."/>
            <person name="Henrissat B."/>
            <person name="Morin E."/>
            <person name="Kohler A."/>
            <person name="Barry K."/>
            <person name="LaButti K."/>
            <person name="Morin E."/>
            <person name="Salamov A."/>
            <person name="Lipzen A."/>
            <person name="Mereny Z."/>
            <person name="Hegedus B."/>
            <person name="Baldrian P."/>
            <person name="Stursova M."/>
            <person name="Weitz H."/>
            <person name="Taylor A."/>
            <person name="Grigoriev I.V."/>
            <person name="Nagy L.G."/>
            <person name="Martin F."/>
            <person name="Kauserud H."/>
        </authorList>
    </citation>
    <scope>NUCLEOTIDE SEQUENCE</scope>
    <source>
        <strain evidence="1">CBHHK182m</strain>
    </source>
</reference>
<evidence type="ECO:0000313" key="2">
    <source>
        <dbReference type="Proteomes" id="UP001215598"/>
    </source>
</evidence>
<name>A0AAD7K005_9AGAR</name>